<organism evidence="7">
    <name type="scientific">uncultured bacterium</name>
    <name type="common">gcode 4</name>
    <dbReference type="NCBI Taxonomy" id="1234023"/>
    <lineage>
        <taxon>Bacteria</taxon>
        <taxon>environmental samples</taxon>
    </lineage>
</organism>
<gene>
    <name evidence="7" type="ORF">ACD_71C00023G0001</name>
</gene>
<keyword evidence="2 5" id="KW-0812">Transmembrane</keyword>
<keyword evidence="3 5" id="KW-1133">Transmembrane helix</keyword>
<evidence type="ECO:0000256" key="3">
    <source>
        <dbReference type="ARBA" id="ARBA00022989"/>
    </source>
</evidence>
<evidence type="ECO:0000256" key="1">
    <source>
        <dbReference type="ARBA" id="ARBA00004370"/>
    </source>
</evidence>
<dbReference type="AlphaFoldDB" id="K2A3U1"/>
<feature type="transmembrane region" description="Helical" evidence="5">
    <location>
        <begin position="92"/>
        <end position="115"/>
    </location>
</feature>
<accession>K2A3U1</accession>
<comment type="caution">
    <text evidence="7">The sequence shown here is derived from an EMBL/GenBank/DDBJ whole genome shotgun (WGS) entry which is preliminary data.</text>
</comment>
<sequence length="215" mass="23948">MRIKIILVSLLLLILAGWYTTLFLPSVTTMSFYQTYILTYMPFIRKGFSIIMIFGGAYISSLIANLILAQAFRWLLQNNALAKKIFPLTKRVVAVLIGIISLILILGVFGVSIGALVTGAWVGWVFFALAGKEAVSNFSGSLSLIFSHNFKIGDTIRVKGYEGIVEEISLSTTRLVDKTWVVIFIPNKLILSETIENISINPIQKEVKKTVKKKK</sequence>
<evidence type="ECO:0000256" key="2">
    <source>
        <dbReference type="ARBA" id="ARBA00022692"/>
    </source>
</evidence>
<evidence type="ECO:0000256" key="4">
    <source>
        <dbReference type="ARBA" id="ARBA00023136"/>
    </source>
</evidence>
<feature type="transmembrane region" description="Helical" evidence="5">
    <location>
        <begin position="121"/>
        <end position="147"/>
    </location>
</feature>
<keyword evidence="4 5" id="KW-0472">Membrane</keyword>
<dbReference type="InterPro" id="IPR023408">
    <property type="entry name" value="MscS_beta-dom_sf"/>
</dbReference>
<dbReference type="InterPro" id="IPR006686">
    <property type="entry name" value="MscS_channel_CS"/>
</dbReference>
<dbReference type="GO" id="GO:0016020">
    <property type="term" value="C:membrane"/>
    <property type="evidence" value="ECO:0007669"/>
    <property type="project" value="UniProtKB-SubCell"/>
</dbReference>
<proteinExistence type="predicted"/>
<protein>
    <recommendedName>
        <fullName evidence="6">Mechanosensitive ion channel MscS domain-containing protein</fullName>
    </recommendedName>
</protein>
<dbReference type="Gene3D" id="1.10.287.1260">
    <property type="match status" value="1"/>
</dbReference>
<dbReference type="GO" id="GO:0055085">
    <property type="term" value="P:transmembrane transport"/>
    <property type="evidence" value="ECO:0007669"/>
    <property type="project" value="InterPro"/>
</dbReference>
<dbReference type="PANTHER" id="PTHR30566">
    <property type="entry name" value="YNAI-RELATED MECHANOSENSITIVE ION CHANNEL"/>
    <property type="match status" value="1"/>
</dbReference>
<dbReference type="PANTHER" id="PTHR30566:SF5">
    <property type="entry name" value="MECHANOSENSITIVE ION CHANNEL PROTEIN 1, MITOCHONDRIAL-RELATED"/>
    <property type="match status" value="1"/>
</dbReference>
<dbReference type="PROSITE" id="PS01246">
    <property type="entry name" value="UPF0003"/>
    <property type="match status" value="1"/>
</dbReference>
<dbReference type="InterPro" id="IPR010920">
    <property type="entry name" value="LSM_dom_sf"/>
</dbReference>
<evidence type="ECO:0000256" key="5">
    <source>
        <dbReference type="SAM" id="Phobius"/>
    </source>
</evidence>
<feature type="domain" description="Mechanosensitive ion channel MscS" evidence="6">
    <location>
        <begin position="134"/>
        <end position="199"/>
    </location>
</feature>
<name>K2A3U1_9BACT</name>
<dbReference type="InterPro" id="IPR006685">
    <property type="entry name" value="MscS_channel_2nd"/>
</dbReference>
<dbReference type="Gene3D" id="2.30.30.60">
    <property type="match status" value="1"/>
</dbReference>
<comment type="subcellular location">
    <subcellularLocation>
        <location evidence="1">Membrane</location>
    </subcellularLocation>
</comment>
<dbReference type="Pfam" id="PF00924">
    <property type="entry name" value="MS_channel_2nd"/>
    <property type="match status" value="1"/>
</dbReference>
<reference evidence="7" key="1">
    <citation type="journal article" date="2012" name="Science">
        <title>Fermentation, hydrogen, and sulfur metabolism in multiple uncultivated bacterial phyla.</title>
        <authorList>
            <person name="Wrighton K.C."/>
            <person name="Thomas B.C."/>
            <person name="Sharon I."/>
            <person name="Miller C.S."/>
            <person name="Castelle C.J."/>
            <person name="VerBerkmoes N.C."/>
            <person name="Wilkins M.J."/>
            <person name="Hettich R.L."/>
            <person name="Lipton M.S."/>
            <person name="Williams K.H."/>
            <person name="Long P.E."/>
            <person name="Banfield J.F."/>
        </authorList>
    </citation>
    <scope>NUCLEOTIDE SEQUENCE [LARGE SCALE GENOMIC DNA]</scope>
</reference>
<dbReference type="SUPFAM" id="SSF50182">
    <property type="entry name" value="Sm-like ribonucleoproteins"/>
    <property type="match status" value="1"/>
</dbReference>
<feature type="transmembrane region" description="Helical" evidence="5">
    <location>
        <begin position="47"/>
        <end position="72"/>
    </location>
</feature>
<evidence type="ECO:0000313" key="7">
    <source>
        <dbReference type="EMBL" id="EKD44739.1"/>
    </source>
</evidence>
<dbReference type="EMBL" id="AMFJ01028754">
    <property type="protein sequence ID" value="EKD44739.1"/>
    <property type="molecule type" value="Genomic_DNA"/>
</dbReference>
<evidence type="ECO:0000259" key="6">
    <source>
        <dbReference type="Pfam" id="PF00924"/>
    </source>
</evidence>